<dbReference type="EMBL" id="JAIWYP010000004">
    <property type="protein sequence ID" value="KAH3841450.1"/>
    <property type="molecule type" value="Genomic_DNA"/>
</dbReference>
<organism evidence="1 2">
    <name type="scientific">Dreissena polymorpha</name>
    <name type="common">Zebra mussel</name>
    <name type="synonym">Mytilus polymorpha</name>
    <dbReference type="NCBI Taxonomy" id="45954"/>
    <lineage>
        <taxon>Eukaryota</taxon>
        <taxon>Metazoa</taxon>
        <taxon>Spiralia</taxon>
        <taxon>Lophotrochozoa</taxon>
        <taxon>Mollusca</taxon>
        <taxon>Bivalvia</taxon>
        <taxon>Autobranchia</taxon>
        <taxon>Heteroconchia</taxon>
        <taxon>Euheterodonta</taxon>
        <taxon>Imparidentia</taxon>
        <taxon>Neoheterodontei</taxon>
        <taxon>Myida</taxon>
        <taxon>Dreissenoidea</taxon>
        <taxon>Dreissenidae</taxon>
        <taxon>Dreissena</taxon>
    </lineage>
</organism>
<reference evidence="1" key="2">
    <citation type="submission" date="2020-11" db="EMBL/GenBank/DDBJ databases">
        <authorList>
            <person name="McCartney M.A."/>
            <person name="Auch B."/>
            <person name="Kono T."/>
            <person name="Mallez S."/>
            <person name="Becker A."/>
            <person name="Gohl D.M."/>
            <person name="Silverstein K.A.T."/>
            <person name="Koren S."/>
            <person name="Bechman K.B."/>
            <person name="Herman A."/>
            <person name="Abrahante J.E."/>
            <person name="Garbe J."/>
        </authorList>
    </citation>
    <scope>NUCLEOTIDE SEQUENCE</scope>
    <source>
        <strain evidence="1">Duluth1</strain>
        <tissue evidence="1">Whole animal</tissue>
    </source>
</reference>
<dbReference type="AlphaFoldDB" id="A0A9D4KKX7"/>
<dbReference type="Proteomes" id="UP000828390">
    <property type="component" value="Unassembled WGS sequence"/>
</dbReference>
<comment type="caution">
    <text evidence="1">The sequence shown here is derived from an EMBL/GenBank/DDBJ whole genome shotgun (WGS) entry which is preliminary data.</text>
</comment>
<evidence type="ECO:0000313" key="2">
    <source>
        <dbReference type="Proteomes" id="UP000828390"/>
    </source>
</evidence>
<gene>
    <name evidence="1" type="ORF">DPMN_114914</name>
</gene>
<sequence length="61" mass="7228">MAERCPPYRISTTLDYKLRVYQDSQLQWLVLQAQVDCCYFTAFVDCKDMHPVQCSSNKLNY</sequence>
<name>A0A9D4KKX7_DREPO</name>
<keyword evidence="2" id="KW-1185">Reference proteome</keyword>
<evidence type="ECO:0000313" key="1">
    <source>
        <dbReference type="EMBL" id="KAH3841450.1"/>
    </source>
</evidence>
<protein>
    <submittedName>
        <fullName evidence="1">Uncharacterized protein</fullName>
    </submittedName>
</protein>
<accession>A0A9D4KKX7</accession>
<proteinExistence type="predicted"/>
<reference evidence="1" key="1">
    <citation type="journal article" date="2019" name="bioRxiv">
        <title>The Genome of the Zebra Mussel, Dreissena polymorpha: A Resource for Invasive Species Research.</title>
        <authorList>
            <person name="McCartney M.A."/>
            <person name="Auch B."/>
            <person name="Kono T."/>
            <person name="Mallez S."/>
            <person name="Zhang Y."/>
            <person name="Obille A."/>
            <person name="Becker A."/>
            <person name="Abrahante J.E."/>
            <person name="Garbe J."/>
            <person name="Badalamenti J.P."/>
            <person name="Herman A."/>
            <person name="Mangelson H."/>
            <person name="Liachko I."/>
            <person name="Sullivan S."/>
            <person name="Sone E.D."/>
            <person name="Koren S."/>
            <person name="Silverstein K.A.T."/>
            <person name="Beckman K.B."/>
            <person name="Gohl D.M."/>
        </authorList>
    </citation>
    <scope>NUCLEOTIDE SEQUENCE</scope>
    <source>
        <strain evidence="1">Duluth1</strain>
        <tissue evidence="1">Whole animal</tissue>
    </source>
</reference>